<evidence type="ECO:0000313" key="1">
    <source>
        <dbReference type="EMBL" id="KAI5664688.1"/>
    </source>
</evidence>
<evidence type="ECO:0000313" key="2">
    <source>
        <dbReference type="Proteomes" id="UP001060085"/>
    </source>
</evidence>
<dbReference type="EMBL" id="CM044705">
    <property type="protein sequence ID" value="KAI5664688.1"/>
    <property type="molecule type" value="Genomic_DNA"/>
</dbReference>
<name>A0ACC0AZ26_CATRO</name>
<protein>
    <submittedName>
        <fullName evidence="1">Uncharacterized protein</fullName>
    </submittedName>
</protein>
<proteinExistence type="predicted"/>
<comment type="caution">
    <text evidence="1">The sequence shown here is derived from an EMBL/GenBank/DDBJ whole genome shotgun (WGS) entry which is preliminary data.</text>
</comment>
<dbReference type="Proteomes" id="UP001060085">
    <property type="component" value="Linkage Group LG05"/>
</dbReference>
<organism evidence="1 2">
    <name type="scientific">Catharanthus roseus</name>
    <name type="common">Madagascar periwinkle</name>
    <name type="synonym">Vinca rosea</name>
    <dbReference type="NCBI Taxonomy" id="4058"/>
    <lineage>
        <taxon>Eukaryota</taxon>
        <taxon>Viridiplantae</taxon>
        <taxon>Streptophyta</taxon>
        <taxon>Embryophyta</taxon>
        <taxon>Tracheophyta</taxon>
        <taxon>Spermatophyta</taxon>
        <taxon>Magnoliopsida</taxon>
        <taxon>eudicotyledons</taxon>
        <taxon>Gunneridae</taxon>
        <taxon>Pentapetalae</taxon>
        <taxon>asterids</taxon>
        <taxon>lamiids</taxon>
        <taxon>Gentianales</taxon>
        <taxon>Apocynaceae</taxon>
        <taxon>Rauvolfioideae</taxon>
        <taxon>Vinceae</taxon>
        <taxon>Catharanthinae</taxon>
        <taxon>Catharanthus</taxon>
    </lineage>
</organism>
<accession>A0ACC0AZ26</accession>
<reference evidence="2" key="1">
    <citation type="journal article" date="2023" name="Nat. Plants">
        <title>Single-cell RNA sequencing provides a high-resolution roadmap for understanding the multicellular compartmentation of specialized metabolism.</title>
        <authorList>
            <person name="Sun S."/>
            <person name="Shen X."/>
            <person name="Li Y."/>
            <person name="Li Y."/>
            <person name="Wang S."/>
            <person name="Li R."/>
            <person name="Zhang H."/>
            <person name="Shen G."/>
            <person name="Guo B."/>
            <person name="Wei J."/>
            <person name="Xu J."/>
            <person name="St-Pierre B."/>
            <person name="Chen S."/>
            <person name="Sun C."/>
        </authorList>
    </citation>
    <scope>NUCLEOTIDE SEQUENCE [LARGE SCALE GENOMIC DNA]</scope>
</reference>
<gene>
    <name evidence="1" type="ORF">M9H77_24011</name>
</gene>
<keyword evidence="2" id="KW-1185">Reference proteome</keyword>
<sequence>MDSEMRSLTELLHQISTGPISKVREILRLVKGVGFGFLWRGRPARAPKVRDRGRSCGRSCLSSVIDPSPCSTFPYTNAFPAFTYPFIKNWKNLIGDGDCSYWVVANFVFGDEHQWPELGSTTVLPLYSYSNRPGGILVIGPLTEQQHFIQFY</sequence>